<dbReference type="STRING" id="1177154.Y5S_00696"/>
<comment type="caution">
    <text evidence="2">The sequence shown here is derived from an EMBL/GenBank/DDBJ whole genome shotgun (WGS) entry which is preliminary data.</text>
</comment>
<feature type="chain" id="PRO_5001917858" description="DUF4384 domain-containing protein" evidence="1">
    <location>
        <begin position="25"/>
        <end position="369"/>
    </location>
</feature>
<reference evidence="2 3" key="1">
    <citation type="submission" date="2012-09" db="EMBL/GenBank/DDBJ databases">
        <title>Genome Sequence of alkane-degrading Bacterium Alcanivorax sp. 19-m-6.</title>
        <authorList>
            <person name="Lai Q."/>
            <person name="Shao Z."/>
        </authorList>
    </citation>
    <scope>NUCLEOTIDE SEQUENCE [LARGE SCALE GENOMIC DNA]</scope>
    <source>
        <strain evidence="2 3">19-m-6</strain>
    </source>
</reference>
<dbReference type="Gene3D" id="3.10.28.20">
    <property type="entry name" value="Acetamidase/Formamidase-like domains"/>
    <property type="match status" value="1"/>
</dbReference>
<protein>
    <recommendedName>
        <fullName evidence="4">DUF4384 domain-containing protein</fullName>
    </recommendedName>
</protein>
<keyword evidence="3" id="KW-1185">Reference proteome</keyword>
<proteinExistence type="predicted"/>
<dbReference type="AlphaFoldDB" id="A0A095SPG1"/>
<keyword evidence="1" id="KW-0732">Signal</keyword>
<dbReference type="RefSeq" id="WP_035230433.1">
    <property type="nucleotide sequence ID" value="NZ_ARXV01000002.1"/>
</dbReference>
<evidence type="ECO:0000256" key="1">
    <source>
        <dbReference type="SAM" id="SignalP"/>
    </source>
</evidence>
<dbReference type="OrthoDB" id="5603731at2"/>
<dbReference type="Proteomes" id="UP000029444">
    <property type="component" value="Unassembled WGS sequence"/>
</dbReference>
<name>A0A095SPG1_9GAMM</name>
<gene>
    <name evidence="2" type="ORF">Y5S_00696</name>
</gene>
<dbReference type="PATRIC" id="fig|1177154.3.peg.700"/>
<evidence type="ECO:0000313" key="3">
    <source>
        <dbReference type="Proteomes" id="UP000029444"/>
    </source>
</evidence>
<evidence type="ECO:0008006" key="4">
    <source>
        <dbReference type="Google" id="ProtNLM"/>
    </source>
</evidence>
<organism evidence="2 3">
    <name type="scientific">Alcanivorax nanhaiticus</name>
    <dbReference type="NCBI Taxonomy" id="1177154"/>
    <lineage>
        <taxon>Bacteria</taxon>
        <taxon>Pseudomonadati</taxon>
        <taxon>Pseudomonadota</taxon>
        <taxon>Gammaproteobacteria</taxon>
        <taxon>Oceanospirillales</taxon>
        <taxon>Alcanivoracaceae</taxon>
        <taxon>Alcanivorax</taxon>
    </lineage>
</organism>
<sequence>MPLNNWLMTGLAMALLSAHPSALAWFGKNKDDDKVYASSCAQTLAEVDGVVIVRGYGQGASFQQAKVEALKDISERISVQVTGKSVSRSQLQNGQESSSFQSSAQIDTQLRIQQAIQVCSDNEDPSGDWHVVFEFDTRSAVQQLAASLNRKLAGKPVRLEGNEYLLGSQLVNELRSSLRDGRGQDAQALLLSLKRQHGGWYLAAGDQQVRLTDDDIFQSMHFPGSSELILSLIKTADTGRQLDQLLAGDQFSLRVDSTLEGFLSVFNIYADGRVSVLTANQPIDEGGLKILPGGNMTYEAGLLERGKAAKDVYLAIVTNERIQSATIHHLRESRGMVEGESSYQLHRLFNVLNDSHPSVSSLVITTLPL</sequence>
<dbReference type="EMBL" id="ARXV01000002">
    <property type="protein sequence ID" value="KGD66224.1"/>
    <property type="molecule type" value="Genomic_DNA"/>
</dbReference>
<feature type="signal peptide" evidence="1">
    <location>
        <begin position="1"/>
        <end position="24"/>
    </location>
</feature>
<evidence type="ECO:0000313" key="2">
    <source>
        <dbReference type="EMBL" id="KGD66224.1"/>
    </source>
</evidence>
<accession>A0A095SPG1</accession>